<evidence type="ECO:0000256" key="2">
    <source>
        <dbReference type="ARBA" id="ARBA00022692"/>
    </source>
</evidence>
<keyword evidence="5" id="KW-0808">Transferase</keyword>
<dbReference type="Pfam" id="PF06423">
    <property type="entry name" value="GWT1"/>
    <property type="match status" value="1"/>
</dbReference>
<keyword evidence="5" id="KW-0337">GPI-anchor biosynthesis</keyword>
<feature type="transmembrane region" description="Helical" evidence="5">
    <location>
        <begin position="24"/>
        <end position="42"/>
    </location>
</feature>
<organism evidence="6">
    <name type="scientific">Rhipicephalus zambeziensis</name>
    <dbReference type="NCBI Taxonomy" id="60191"/>
    <lineage>
        <taxon>Eukaryota</taxon>
        <taxon>Metazoa</taxon>
        <taxon>Ecdysozoa</taxon>
        <taxon>Arthropoda</taxon>
        <taxon>Chelicerata</taxon>
        <taxon>Arachnida</taxon>
        <taxon>Acari</taxon>
        <taxon>Parasitiformes</taxon>
        <taxon>Ixodida</taxon>
        <taxon>Ixodoidea</taxon>
        <taxon>Ixodidae</taxon>
        <taxon>Rhipicephalinae</taxon>
        <taxon>Rhipicephalus</taxon>
        <taxon>Rhipicephalus</taxon>
    </lineage>
</organism>
<comment type="similarity">
    <text evidence="5">Belongs to the PIGW family.</text>
</comment>
<evidence type="ECO:0000256" key="3">
    <source>
        <dbReference type="ARBA" id="ARBA00022989"/>
    </source>
</evidence>
<feature type="transmembrane region" description="Helical" evidence="5">
    <location>
        <begin position="259"/>
        <end position="278"/>
    </location>
</feature>
<protein>
    <recommendedName>
        <fullName evidence="5">Phosphatidylinositol-glycan biosynthesis class W protein</fullName>
        <ecNumber evidence="5">2.3.-.-</ecNumber>
    </recommendedName>
</protein>
<feature type="transmembrane region" description="Helical" evidence="5">
    <location>
        <begin position="469"/>
        <end position="491"/>
    </location>
</feature>
<reference evidence="6" key="1">
    <citation type="journal article" date="2017" name="Parasit. Vectors">
        <title>Sialotranscriptomics of Rhipicephalus zambeziensis reveals intricate expression profiles of secretory proteins and suggests tight temporal transcriptional regulation during blood-feeding.</title>
        <authorList>
            <person name="de Castro M.H."/>
            <person name="de Klerk D."/>
            <person name="Pienaar R."/>
            <person name="Rees D.J.G."/>
            <person name="Mans B.J."/>
        </authorList>
    </citation>
    <scope>NUCLEOTIDE SEQUENCE</scope>
    <source>
        <tissue evidence="6">Salivary glands</tissue>
    </source>
</reference>
<evidence type="ECO:0000256" key="1">
    <source>
        <dbReference type="ARBA" id="ARBA00004141"/>
    </source>
</evidence>
<keyword evidence="2 5" id="KW-0812">Transmembrane</keyword>
<keyword evidence="4 5" id="KW-0472">Membrane</keyword>
<dbReference type="AlphaFoldDB" id="A0A224Z630"/>
<dbReference type="GO" id="GO:0072659">
    <property type="term" value="P:protein localization to plasma membrane"/>
    <property type="evidence" value="ECO:0007669"/>
    <property type="project" value="TreeGrafter"/>
</dbReference>
<evidence type="ECO:0000313" key="6">
    <source>
        <dbReference type="EMBL" id="MAA21720.1"/>
    </source>
</evidence>
<keyword evidence="5" id="KW-0012">Acyltransferase</keyword>
<evidence type="ECO:0000256" key="4">
    <source>
        <dbReference type="ARBA" id="ARBA00023136"/>
    </source>
</evidence>
<keyword evidence="5" id="KW-0256">Endoplasmic reticulum</keyword>
<dbReference type="UniPathway" id="UPA00196"/>
<keyword evidence="3 5" id="KW-1133">Transmembrane helix</keyword>
<dbReference type="EMBL" id="GFPF01010574">
    <property type="protein sequence ID" value="MAA21720.1"/>
    <property type="molecule type" value="Transcribed_RNA"/>
</dbReference>
<dbReference type="GO" id="GO:0032216">
    <property type="term" value="F:glucosaminyl-phosphatidylinositol O-acyltransferase activity"/>
    <property type="evidence" value="ECO:0007669"/>
    <property type="project" value="TreeGrafter"/>
</dbReference>
<feature type="transmembrane region" description="Helical" evidence="5">
    <location>
        <begin position="54"/>
        <end position="71"/>
    </location>
</feature>
<dbReference type="PIRSF" id="PIRSF017321">
    <property type="entry name" value="GWT1"/>
    <property type="match status" value="1"/>
</dbReference>
<feature type="transmembrane region" description="Helical" evidence="5">
    <location>
        <begin position="443"/>
        <end position="463"/>
    </location>
</feature>
<accession>A0A224Z630</accession>
<sequence length="503" mass="55296">MDGSEKALHEAFVTSKGDCDPLELLLVGGLLMYSTVLHATLARLPFIKTLRKNIWFSASLAIFVQCVPFILSFTILADYWACLVFTVVALALGIRLSFDQQITTKSQGKKLVIKRSVAKVAPHDYPGLSSGRAQVILMTIFGILAVDFPTVPRYFAKTEKTGFSPMDMGVGAFVIIVAISSREAKNSLPAGRLKNVCKAVRGSVALVILGMVRLFMVTVLNYQNPVHEYGVHWNFFFTLASTRILTSLVYATVPIHKDWVIAVALACAYEACLLFTPLAPFLDSDDRSGFLAANKEGLASIAGYVVLHLAAAATARTLGYKPRNSARDWVMTGLQAAGVSGAAFAATYVMHMAVDPVSRRLANVSYCLWMYSAPHVLQRCRLQTTKHCRAPYSLGTFSLVVSIVVTFFRVALLPRDAHVDYNLFAVADPDDDDVDILWKSVNYNGMAVFLLANILTGLVNVFFHPRTASDTVCVVTLICYIYAVCMFAVILQRKKIKLKLPYT</sequence>
<proteinExistence type="inferred from homology"/>
<dbReference type="GO" id="GO:0005789">
    <property type="term" value="C:endoplasmic reticulum membrane"/>
    <property type="evidence" value="ECO:0007669"/>
    <property type="project" value="UniProtKB-SubCell"/>
</dbReference>
<evidence type="ECO:0000256" key="5">
    <source>
        <dbReference type="RuleBase" id="RU280819"/>
    </source>
</evidence>
<feature type="transmembrane region" description="Helical" evidence="5">
    <location>
        <begin position="330"/>
        <end position="350"/>
    </location>
</feature>
<name>A0A224Z630_9ACAR</name>
<feature type="transmembrane region" description="Helical" evidence="5">
    <location>
        <begin position="199"/>
        <end position="220"/>
    </location>
</feature>
<dbReference type="EC" id="2.3.-.-" evidence="5"/>
<comment type="function">
    <text evidence="5">A acetyltransferase, which acetylates the inositol ring of phosphatidylinositol during biosynthesis of GPI-anchor.</text>
</comment>
<dbReference type="GO" id="GO:0006506">
    <property type="term" value="P:GPI anchor biosynthetic process"/>
    <property type="evidence" value="ECO:0007669"/>
    <property type="project" value="UniProtKB-UniPathway"/>
</dbReference>
<comment type="subcellular location">
    <subcellularLocation>
        <location evidence="5">Endoplasmic reticulum membrane</location>
        <topology evidence="5">Multi-pass membrane protein</topology>
    </subcellularLocation>
    <subcellularLocation>
        <location evidence="1">Membrane</location>
        <topology evidence="1">Multi-pass membrane protein</topology>
    </subcellularLocation>
</comment>
<dbReference type="InterPro" id="IPR009447">
    <property type="entry name" value="PIGW/GWT1"/>
</dbReference>
<feature type="transmembrane region" description="Helical" evidence="5">
    <location>
        <begin position="298"/>
        <end position="318"/>
    </location>
</feature>
<feature type="transmembrane region" description="Helical" evidence="5">
    <location>
        <begin position="232"/>
        <end position="252"/>
    </location>
</feature>
<dbReference type="PANTHER" id="PTHR20661">
    <property type="entry name" value="PHOSPHATIDYLINOSITOL-GLYCAN BIOSYNTHESIS CLASS W PROTEIN"/>
    <property type="match status" value="1"/>
</dbReference>
<feature type="transmembrane region" description="Helical" evidence="5">
    <location>
        <begin position="392"/>
        <end position="412"/>
    </location>
</feature>
<comment type="pathway">
    <text evidence="5">Glycolipid biosynthesis; glycosylphosphatidylinositol-anchor biosynthesis.</text>
</comment>
<feature type="transmembrane region" description="Helical" evidence="5">
    <location>
        <begin position="77"/>
        <end position="98"/>
    </location>
</feature>
<dbReference type="PANTHER" id="PTHR20661:SF0">
    <property type="entry name" value="PHOSPHATIDYLINOSITOL-GLYCAN BIOSYNTHESIS CLASS W PROTEIN"/>
    <property type="match status" value="1"/>
</dbReference>